<dbReference type="OrthoDB" id="3781271at2759"/>
<dbReference type="RefSeq" id="XP_040780117.1">
    <property type="nucleotide sequence ID" value="XM_040924248.1"/>
</dbReference>
<name>A0A9P4Y9C6_CRYP1</name>
<reference evidence="10" key="1">
    <citation type="journal article" date="2020" name="Phytopathology">
        <title>Genome sequence of the chestnut blight fungus Cryphonectria parasitica EP155: A fundamental resource for an archetypical invasive plant pathogen.</title>
        <authorList>
            <person name="Crouch J.A."/>
            <person name="Dawe A."/>
            <person name="Aerts A."/>
            <person name="Barry K."/>
            <person name="Churchill A.C.L."/>
            <person name="Grimwood J."/>
            <person name="Hillman B."/>
            <person name="Milgroom M.G."/>
            <person name="Pangilinan J."/>
            <person name="Smith M."/>
            <person name="Salamov A."/>
            <person name="Schmutz J."/>
            <person name="Yadav J."/>
            <person name="Grigoriev I.V."/>
            <person name="Nuss D."/>
        </authorList>
    </citation>
    <scope>NUCLEOTIDE SEQUENCE</scope>
    <source>
        <strain evidence="10">EP155</strain>
    </source>
</reference>
<dbReference type="EC" id="3.1.1.117" evidence="7"/>
<evidence type="ECO:0000256" key="5">
    <source>
        <dbReference type="ARBA" id="ARBA00023185"/>
    </source>
</evidence>
<comment type="similarity">
    <text evidence="1">Belongs to the carbohydrate esterase 15 (CE15) family.</text>
</comment>
<evidence type="ECO:0000313" key="11">
    <source>
        <dbReference type="Proteomes" id="UP000803844"/>
    </source>
</evidence>
<accession>A0A9P4Y9C6</accession>
<evidence type="ECO:0000256" key="8">
    <source>
        <dbReference type="SAM" id="SignalP"/>
    </source>
</evidence>
<dbReference type="InterPro" id="IPR029058">
    <property type="entry name" value="AB_hydrolase_fold"/>
</dbReference>
<keyword evidence="3 8" id="KW-0732">Signal</keyword>
<comment type="caution">
    <text evidence="10">The sequence shown here is derived from an EMBL/GenBank/DDBJ whole genome shotgun (WGS) entry which is preliminary data.</text>
</comment>
<keyword evidence="5" id="KW-0439">Lignin degradation</keyword>
<dbReference type="GO" id="GO:0052689">
    <property type="term" value="F:carboxylic ester hydrolase activity"/>
    <property type="evidence" value="ECO:0007669"/>
    <property type="project" value="UniProtKB-KW"/>
</dbReference>
<dbReference type="GeneID" id="63841377"/>
<feature type="signal peptide" evidence="8">
    <location>
        <begin position="1"/>
        <end position="19"/>
    </location>
</feature>
<dbReference type="Pfam" id="PF22244">
    <property type="entry name" value="GCE_fung"/>
    <property type="match status" value="1"/>
</dbReference>
<gene>
    <name evidence="10" type="ORF">M406DRAFT_44457</name>
</gene>
<dbReference type="Proteomes" id="UP000803844">
    <property type="component" value="Unassembled WGS sequence"/>
</dbReference>
<feature type="domain" description="4-O-methyl-glucuronoyl methylesterase-like" evidence="9">
    <location>
        <begin position="107"/>
        <end position="337"/>
    </location>
</feature>
<evidence type="ECO:0000256" key="1">
    <source>
        <dbReference type="ARBA" id="ARBA00010092"/>
    </source>
</evidence>
<dbReference type="InterPro" id="IPR054579">
    <property type="entry name" value="GCE-like_dom"/>
</dbReference>
<evidence type="ECO:0000256" key="7">
    <source>
        <dbReference type="ARBA" id="ARBA00026105"/>
    </source>
</evidence>
<dbReference type="EMBL" id="MU032345">
    <property type="protein sequence ID" value="KAF3769156.1"/>
    <property type="molecule type" value="Genomic_DNA"/>
</dbReference>
<evidence type="ECO:0000256" key="3">
    <source>
        <dbReference type="ARBA" id="ARBA00022729"/>
    </source>
</evidence>
<evidence type="ECO:0000313" key="10">
    <source>
        <dbReference type="EMBL" id="KAF3769156.1"/>
    </source>
</evidence>
<keyword evidence="4" id="KW-0378">Hydrolase</keyword>
<dbReference type="SUPFAM" id="SSF53474">
    <property type="entry name" value="alpha/beta-Hydrolases"/>
    <property type="match status" value="1"/>
</dbReference>
<evidence type="ECO:0000256" key="6">
    <source>
        <dbReference type="ARBA" id="ARBA00024511"/>
    </source>
</evidence>
<protein>
    <recommendedName>
        <fullName evidence="7">(4-O-methyl)-D-glucuronate--lignin esterase</fullName>
        <ecNumber evidence="7">3.1.1.117</ecNumber>
    </recommendedName>
</protein>
<dbReference type="GO" id="GO:0046274">
    <property type="term" value="P:lignin catabolic process"/>
    <property type="evidence" value="ECO:0007669"/>
    <property type="project" value="UniProtKB-KW"/>
</dbReference>
<comment type="catalytic activity">
    <reaction evidence="6">
        <text>a 4-O-methyl-alpha-D-glucuronosyl ester derivative + H2O = 4-O-methyl-alpha-D-glucuronate derivative + an alcohol + H(+)</text>
        <dbReference type="Rhea" id="RHEA:67452"/>
        <dbReference type="ChEBI" id="CHEBI:15377"/>
        <dbReference type="ChEBI" id="CHEBI:15378"/>
        <dbReference type="ChEBI" id="CHEBI:30879"/>
        <dbReference type="ChEBI" id="CHEBI:171667"/>
        <dbReference type="ChEBI" id="CHEBI:171668"/>
        <dbReference type="EC" id="3.1.1.117"/>
    </reaction>
    <physiologicalReaction direction="left-to-right" evidence="6">
        <dbReference type="Rhea" id="RHEA:67453"/>
    </physiologicalReaction>
</comment>
<proteinExistence type="inferred from homology"/>
<evidence type="ECO:0000259" key="9">
    <source>
        <dbReference type="Pfam" id="PF22244"/>
    </source>
</evidence>
<dbReference type="AlphaFoldDB" id="A0A9P4Y9C6"/>
<evidence type="ECO:0000256" key="4">
    <source>
        <dbReference type="ARBA" id="ARBA00022801"/>
    </source>
</evidence>
<sequence length="403" mass="42382">MFSTKVWLPLLLLAGSSLALPEPDHIELVPRQSSSATCSVASSYPTVSVASLPDPFITAAGQNVTTKAEFDCRAQEISKIFQQYELGDYPGPADSVKGTLSGNTLTVAVTVGSNSVSYTASISKPSGNGPFPAFITIGGASIPIPAGVATVNFNNDDFAAEDSPSSHGVGKFFTLFGANHSAGALTAWAWGVDRLIDALEQVNATSGIDTSRLGVTGCSRDGKGAFITGALVKRIVLTVPQESGSGGAACWRISDSQFAAGANIQTAHEIVTENAWFSPRFNAYVNETSSIPEDHHMLAALIVPRGLFVIENDIDWLGPVSTTGCMEAGRVIYKAYGVPDNFGFSLVGNHAHCAFPSAQTTDLDTYINYFLLNSSTAPGDIQVSSSQVNLSQWDGTWNVPTLT</sequence>
<dbReference type="Gene3D" id="3.40.50.1820">
    <property type="entry name" value="alpha/beta hydrolase"/>
    <property type="match status" value="1"/>
</dbReference>
<organism evidence="10 11">
    <name type="scientific">Cryphonectria parasitica (strain ATCC 38755 / EP155)</name>
    <dbReference type="NCBI Taxonomy" id="660469"/>
    <lineage>
        <taxon>Eukaryota</taxon>
        <taxon>Fungi</taxon>
        <taxon>Dikarya</taxon>
        <taxon>Ascomycota</taxon>
        <taxon>Pezizomycotina</taxon>
        <taxon>Sordariomycetes</taxon>
        <taxon>Sordariomycetidae</taxon>
        <taxon>Diaporthales</taxon>
        <taxon>Cryphonectriaceae</taxon>
        <taxon>Cryphonectria-Endothia species complex</taxon>
        <taxon>Cryphonectria</taxon>
    </lineage>
</organism>
<keyword evidence="2" id="KW-0719">Serine esterase</keyword>
<feature type="chain" id="PRO_5040246246" description="(4-O-methyl)-D-glucuronate--lignin esterase" evidence="8">
    <location>
        <begin position="20"/>
        <end position="403"/>
    </location>
</feature>
<evidence type="ECO:0000256" key="2">
    <source>
        <dbReference type="ARBA" id="ARBA00022487"/>
    </source>
</evidence>
<keyword evidence="11" id="KW-1185">Reference proteome</keyword>